<feature type="domain" description="UTP23 sensor motif region" evidence="3">
    <location>
        <begin position="181"/>
        <end position="198"/>
    </location>
</feature>
<evidence type="ECO:0000313" key="4">
    <source>
        <dbReference type="EMBL" id="MDI1488291.1"/>
    </source>
</evidence>
<dbReference type="Proteomes" id="UP001161017">
    <property type="component" value="Unassembled WGS sequence"/>
</dbReference>
<keyword evidence="1" id="KW-0539">Nucleus</keyword>
<proteinExistence type="predicted"/>
<dbReference type="InterPro" id="IPR057776">
    <property type="entry name" value="UTP23_sensor"/>
</dbReference>
<protein>
    <recommendedName>
        <fullName evidence="3">UTP23 sensor motif region domain-containing protein</fullName>
    </recommendedName>
</protein>
<sequence>MDLPTSLSRTLSGAVKPMITQCSIRHLYALHASEHPNKETLIATAKSMERRRCNHHTLDEPLSTLECLKSVIDPKSVNTDQGLVNKFNYIVAVQDEAVRRWCRGVRGVPLVYVKRSVMVMEPMNEGSLGVREGVEKGKMRSGLRGRVGDALLGKRKRGDGDEIGEGQEGADEVAKTEKKARKKGPKGPNPLSVKKPKKPTQASGKPGVGVEVAEEPGTLYTDGMSVAITPPEPTKRKRKRRHRSKTTDKFNMVENGDVEDSA</sequence>
<evidence type="ECO:0000256" key="1">
    <source>
        <dbReference type="ARBA" id="ARBA00023242"/>
    </source>
</evidence>
<comment type="caution">
    <text evidence="4">The sequence shown here is derived from an EMBL/GenBank/DDBJ whole genome shotgun (WGS) entry which is preliminary data.</text>
</comment>
<dbReference type="GO" id="GO:0032040">
    <property type="term" value="C:small-subunit processome"/>
    <property type="evidence" value="ECO:0007669"/>
    <property type="project" value="InterPro"/>
</dbReference>
<name>A0AA43QNL3_9LECA</name>
<gene>
    <name evidence="4" type="ORF">OHK93_007565</name>
</gene>
<keyword evidence="5" id="KW-1185">Reference proteome</keyword>
<evidence type="ECO:0000256" key="2">
    <source>
        <dbReference type="SAM" id="MobiDB-lite"/>
    </source>
</evidence>
<organism evidence="4 5">
    <name type="scientific">Ramalina farinacea</name>
    <dbReference type="NCBI Taxonomy" id="258253"/>
    <lineage>
        <taxon>Eukaryota</taxon>
        <taxon>Fungi</taxon>
        <taxon>Dikarya</taxon>
        <taxon>Ascomycota</taxon>
        <taxon>Pezizomycotina</taxon>
        <taxon>Lecanoromycetes</taxon>
        <taxon>OSLEUM clade</taxon>
        <taxon>Lecanoromycetidae</taxon>
        <taxon>Lecanorales</taxon>
        <taxon>Lecanorineae</taxon>
        <taxon>Ramalinaceae</taxon>
        <taxon>Ramalina</taxon>
    </lineage>
</organism>
<dbReference type="AlphaFoldDB" id="A0AA43QNL3"/>
<dbReference type="Pfam" id="PF24779">
    <property type="entry name" value="UTP23_sensor"/>
    <property type="match status" value="1"/>
</dbReference>
<dbReference type="PANTHER" id="PTHR12416">
    <property type="entry name" value="RRNA-PROCESSING PROTEIN UTP23 HOMOLOG"/>
    <property type="match status" value="1"/>
</dbReference>
<accession>A0AA43QNL3</accession>
<feature type="compositionally biased region" description="Basic residues" evidence="2">
    <location>
        <begin position="235"/>
        <end position="244"/>
    </location>
</feature>
<feature type="region of interest" description="Disordered" evidence="2">
    <location>
        <begin position="137"/>
        <end position="262"/>
    </location>
</feature>
<dbReference type="Pfam" id="PF04900">
    <property type="entry name" value="Fcf1"/>
    <property type="match status" value="1"/>
</dbReference>
<dbReference type="InterPro" id="IPR006984">
    <property type="entry name" value="Fcf1/UTP23"/>
</dbReference>
<evidence type="ECO:0000259" key="3">
    <source>
        <dbReference type="Pfam" id="PF24779"/>
    </source>
</evidence>
<dbReference type="EMBL" id="JAPUFD010000007">
    <property type="protein sequence ID" value="MDI1488291.1"/>
    <property type="molecule type" value="Genomic_DNA"/>
</dbReference>
<evidence type="ECO:0000313" key="5">
    <source>
        <dbReference type="Proteomes" id="UP001161017"/>
    </source>
</evidence>
<feature type="compositionally biased region" description="Acidic residues" evidence="2">
    <location>
        <begin position="161"/>
        <end position="171"/>
    </location>
</feature>
<reference evidence="4" key="1">
    <citation type="journal article" date="2023" name="Genome Biol. Evol.">
        <title>First Whole Genome Sequence and Flow Cytometry Genome Size Data for the Lichen-Forming Fungus Ramalina farinacea (Ascomycota).</title>
        <authorList>
            <person name="Llewellyn T."/>
            <person name="Mian S."/>
            <person name="Hill R."/>
            <person name="Leitch I.J."/>
            <person name="Gaya E."/>
        </authorList>
    </citation>
    <scope>NUCLEOTIDE SEQUENCE</scope>
    <source>
        <strain evidence="4">LIQ254RAFAR</strain>
    </source>
</reference>
<dbReference type="Gene3D" id="3.40.50.1010">
    <property type="entry name" value="5'-nuclease"/>
    <property type="match status" value="1"/>
</dbReference>